<protein>
    <submittedName>
        <fullName evidence="2">Uncharacterized protein</fullName>
    </submittedName>
</protein>
<dbReference type="EMBL" id="QOQW01000009">
    <property type="protein sequence ID" value="RCK79935.1"/>
    <property type="molecule type" value="Genomic_DNA"/>
</dbReference>
<evidence type="ECO:0000256" key="1">
    <source>
        <dbReference type="SAM" id="MobiDB-lite"/>
    </source>
</evidence>
<organism evidence="2 3">
    <name type="scientific">Candidatus Ozemobacter sibiricus</name>
    <dbReference type="NCBI Taxonomy" id="2268124"/>
    <lineage>
        <taxon>Bacteria</taxon>
        <taxon>Candidatus Ozemobacteria</taxon>
        <taxon>Candidatus Ozemobacterales</taxon>
        <taxon>Candidatus Ozemobacteraceae</taxon>
        <taxon>Candidatus Ozemobacter</taxon>
    </lineage>
</organism>
<feature type="region of interest" description="Disordered" evidence="1">
    <location>
        <begin position="268"/>
        <end position="296"/>
    </location>
</feature>
<name>A0A367ZP75_9BACT</name>
<accession>A0A367ZP75</accession>
<proteinExistence type="predicted"/>
<evidence type="ECO:0000313" key="2">
    <source>
        <dbReference type="EMBL" id="RCK79935.1"/>
    </source>
</evidence>
<dbReference type="Proteomes" id="UP000252355">
    <property type="component" value="Unassembled WGS sequence"/>
</dbReference>
<comment type="caution">
    <text evidence="2">The sequence shown here is derived from an EMBL/GenBank/DDBJ whole genome shotgun (WGS) entry which is preliminary data.</text>
</comment>
<dbReference type="AlphaFoldDB" id="A0A367ZP75"/>
<evidence type="ECO:0000313" key="3">
    <source>
        <dbReference type="Proteomes" id="UP000252355"/>
    </source>
</evidence>
<gene>
    <name evidence="2" type="ORF">OZSIB_3804</name>
</gene>
<sequence length="296" mass="31500">MAGCSTTSAQVRQGLVEALRLDLVGPDNDHPCARELLPEAPNRWYLTGYLVPTNAPLAQRFDETSTEEIDAAGDAQGIDDADAPEQKAASQKSFLPSSLGLSVIVPADADELRATVSWGDYVWESVDGTPEPGLDALDGCESDGVVREAVVPPATPAPTTTSYQTPDQEKLTCKTPAKEAPLRRPGTPETNGYRRLPRSTTVTVPLCISEKPRAVPLVGNPGVQLVVTIRQALAPGLPGGAKAVSIFLVNGRDPQEPGYRARVGHRCGRSDRADALHPPPADPGPTWSCRRPHLRA</sequence>
<reference evidence="2 3" key="1">
    <citation type="submission" date="2018-05" db="EMBL/GenBank/DDBJ databases">
        <title>A metagenomic window into the 2 km-deep terrestrial subsurface aquifer revealed taxonomically and functionally diverse microbial community comprising novel uncultured bacterial lineages.</title>
        <authorList>
            <person name="Kadnikov V.V."/>
            <person name="Mardanov A.V."/>
            <person name="Beletsky A.V."/>
            <person name="Banks D."/>
            <person name="Pimenov N.V."/>
            <person name="Frank Y.A."/>
            <person name="Karnachuk O.V."/>
            <person name="Ravin N.V."/>
        </authorList>
    </citation>
    <scope>NUCLEOTIDE SEQUENCE [LARGE SCALE GENOMIC DNA]</scope>
    <source>
        <strain evidence="2">BY5</strain>
    </source>
</reference>